<dbReference type="Proteomes" id="UP001055879">
    <property type="component" value="Linkage Group LG15"/>
</dbReference>
<comment type="caution">
    <text evidence="1">The sequence shown here is derived from an EMBL/GenBank/DDBJ whole genome shotgun (WGS) entry which is preliminary data.</text>
</comment>
<sequence>MTSSEASSICMDEKPPVLFRGEYEQWKDQFLDFIERHEMKDLIRKSLREGIMTIPTKPYTHVKENGEKVPAQLQLRLDAYSDEQKKRHATDQLARSFLLNGMTEEISKEIFLTLDRERATGKLIWEQIEKCMTGSVMSSKVKVLEAENNALKRKISHLEAQIQKQESVESNEKKSKDLESANAELEKKLSEFKKKIADLSKKSIEEKKILELQILMLSQKVEDFEKVIILERDQFAKERKANDQKGAKMGFEEERSILEASIKKLTEKLSELSKSVLTEKKKKSAFEKKIDLLIKERDSYSSKVKELQNIISKTVVVTERTTPESKIHSPRNNSVGSNKPAASSHQKTALFKRSVKSSNQIHSTNLFYDRNIDCSSTHQRRRRSFQEEAELVWNRKPVKEELKCKNSCVHTPIAKKNNALKGKPDFVYSRDKLISLSGNKFYCSYCRTHDPVHKTSDHYWYGSYSITPIQTATNTYGPKYQWVPKKTKPVLQAPTVKGE</sequence>
<protein>
    <submittedName>
        <fullName evidence="1">Uncharacterized protein</fullName>
    </submittedName>
</protein>
<organism evidence="1 2">
    <name type="scientific">Arctium lappa</name>
    <name type="common">Greater burdock</name>
    <name type="synonym">Lappa major</name>
    <dbReference type="NCBI Taxonomy" id="4217"/>
    <lineage>
        <taxon>Eukaryota</taxon>
        <taxon>Viridiplantae</taxon>
        <taxon>Streptophyta</taxon>
        <taxon>Embryophyta</taxon>
        <taxon>Tracheophyta</taxon>
        <taxon>Spermatophyta</taxon>
        <taxon>Magnoliopsida</taxon>
        <taxon>eudicotyledons</taxon>
        <taxon>Gunneridae</taxon>
        <taxon>Pentapetalae</taxon>
        <taxon>asterids</taxon>
        <taxon>campanulids</taxon>
        <taxon>Asterales</taxon>
        <taxon>Asteraceae</taxon>
        <taxon>Carduoideae</taxon>
        <taxon>Cardueae</taxon>
        <taxon>Arctiinae</taxon>
        <taxon>Arctium</taxon>
    </lineage>
</organism>
<accession>A0ACB8XSZ1</accession>
<proteinExistence type="predicted"/>
<keyword evidence="2" id="KW-1185">Reference proteome</keyword>
<reference evidence="2" key="1">
    <citation type="journal article" date="2022" name="Mol. Ecol. Resour.">
        <title>The genomes of chicory, endive, great burdock and yacon provide insights into Asteraceae palaeo-polyploidization history and plant inulin production.</title>
        <authorList>
            <person name="Fan W."/>
            <person name="Wang S."/>
            <person name="Wang H."/>
            <person name="Wang A."/>
            <person name="Jiang F."/>
            <person name="Liu H."/>
            <person name="Zhao H."/>
            <person name="Xu D."/>
            <person name="Zhang Y."/>
        </authorList>
    </citation>
    <scope>NUCLEOTIDE SEQUENCE [LARGE SCALE GENOMIC DNA]</scope>
    <source>
        <strain evidence="2">cv. Niubang</strain>
    </source>
</reference>
<reference evidence="1 2" key="2">
    <citation type="journal article" date="2022" name="Mol. Ecol. Resour.">
        <title>The genomes of chicory, endive, great burdock and yacon provide insights into Asteraceae paleo-polyploidization history and plant inulin production.</title>
        <authorList>
            <person name="Fan W."/>
            <person name="Wang S."/>
            <person name="Wang H."/>
            <person name="Wang A."/>
            <person name="Jiang F."/>
            <person name="Liu H."/>
            <person name="Zhao H."/>
            <person name="Xu D."/>
            <person name="Zhang Y."/>
        </authorList>
    </citation>
    <scope>NUCLEOTIDE SEQUENCE [LARGE SCALE GENOMIC DNA]</scope>
    <source>
        <strain evidence="2">cv. Niubang</strain>
    </source>
</reference>
<evidence type="ECO:0000313" key="2">
    <source>
        <dbReference type="Proteomes" id="UP001055879"/>
    </source>
</evidence>
<gene>
    <name evidence="1" type="ORF">L6452_39352</name>
</gene>
<dbReference type="EMBL" id="CM042061">
    <property type="protein sequence ID" value="KAI3673235.1"/>
    <property type="molecule type" value="Genomic_DNA"/>
</dbReference>
<evidence type="ECO:0000313" key="1">
    <source>
        <dbReference type="EMBL" id="KAI3673235.1"/>
    </source>
</evidence>
<name>A0ACB8XSZ1_ARCLA</name>